<evidence type="ECO:0000313" key="2">
    <source>
        <dbReference type="Proteomes" id="UP000054783"/>
    </source>
</evidence>
<comment type="caution">
    <text evidence="1">The sequence shown here is derived from an EMBL/GenBank/DDBJ whole genome shotgun (WGS) entry which is preliminary data.</text>
</comment>
<name>A0A0V0Z1N1_9BILA</name>
<accession>A0A0V0Z1N1</accession>
<dbReference type="AlphaFoldDB" id="A0A0V0Z1N1"/>
<gene>
    <name evidence="1" type="ORF">T12_16086</name>
</gene>
<keyword evidence="2" id="KW-1185">Reference proteome</keyword>
<organism evidence="1 2">
    <name type="scientific">Trichinella patagoniensis</name>
    <dbReference type="NCBI Taxonomy" id="990121"/>
    <lineage>
        <taxon>Eukaryota</taxon>
        <taxon>Metazoa</taxon>
        <taxon>Ecdysozoa</taxon>
        <taxon>Nematoda</taxon>
        <taxon>Enoplea</taxon>
        <taxon>Dorylaimia</taxon>
        <taxon>Trichinellida</taxon>
        <taxon>Trichinellidae</taxon>
        <taxon>Trichinella</taxon>
    </lineage>
</organism>
<dbReference type="OrthoDB" id="6621209at2759"/>
<sequence length="57" mass="6564">MVYEPIGKFDGDLVKIYRRPKRATQVANALDALALRPNDYYPIVSLLFQIFVTHPID</sequence>
<dbReference type="Proteomes" id="UP000054783">
    <property type="component" value="Unassembled WGS sequence"/>
</dbReference>
<reference evidence="1 2" key="1">
    <citation type="submission" date="2015-01" db="EMBL/GenBank/DDBJ databases">
        <title>Evolution of Trichinella species and genotypes.</title>
        <authorList>
            <person name="Korhonen P.K."/>
            <person name="Edoardo P."/>
            <person name="Giuseppe L.R."/>
            <person name="Gasser R.B."/>
        </authorList>
    </citation>
    <scope>NUCLEOTIDE SEQUENCE [LARGE SCALE GENOMIC DNA]</scope>
    <source>
        <strain evidence="1">ISS2496</strain>
    </source>
</reference>
<evidence type="ECO:0000313" key="1">
    <source>
        <dbReference type="EMBL" id="KRY06280.1"/>
    </source>
</evidence>
<proteinExistence type="predicted"/>
<protein>
    <submittedName>
        <fullName evidence="1">Uncharacterized protein</fullName>
    </submittedName>
</protein>
<dbReference type="EMBL" id="JYDQ01000858">
    <property type="protein sequence ID" value="KRY06280.1"/>
    <property type="molecule type" value="Genomic_DNA"/>
</dbReference>